<dbReference type="AlphaFoldDB" id="A0A3E1NNK6"/>
<dbReference type="Gene3D" id="2.160.20.120">
    <property type="match status" value="1"/>
</dbReference>
<gene>
    <name evidence="1" type="ORF">DXN05_00515</name>
</gene>
<dbReference type="RefSeq" id="WP_116845260.1">
    <property type="nucleotide sequence ID" value="NZ_QTJU01000001.1"/>
</dbReference>
<evidence type="ECO:0000313" key="2">
    <source>
        <dbReference type="Proteomes" id="UP000261284"/>
    </source>
</evidence>
<keyword evidence="2" id="KW-1185">Reference proteome</keyword>
<reference evidence="1 2" key="1">
    <citation type="submission" date="2018-08" db="EMBL/GenBank/DDBJ databases">
        <title>Chitinophagaceae sp. K23C18032701, a novel bacterium isolated from forest soil.</title>
        <authorList>
            <person name="Wang C."/>
        </authorList>
    </citation>
    <scope>NUCLEOTIDE SEQUENCE [LARGE SCALE GENOMIC DNA]</scope>
    <source>
        <strain evidence="1 2">K23C18032701</strain>
    </source>
</reference>
<dbReference type="Proteomes" id="UP000261284">
    <property type="component" value="Unassembled WGS sequence"/>
</dbReference>
<name>A0A3E1NNK6_9BACT</name>
<proteinExistence type="predicted"/>
<sequence length="233" mass="26005">MKTSNKILLSLATIIALLFAGVVFAINNNLRKGNLVSKQEYTKSNSNITDITPFNVLLLKGNLDAPVYIEQDDKYSIEIPKHAASNVKYVMQQDTLVVEEDYTQSIDRHYSITVHMAKTGLVIGNNASINYARWSNLPAPVFILHNSHFGVYRSEHEDGHNKPMYSHTSLDSLRITGTGNSEIGFDDDILIQQLNASIDGTTQLILAKNVLHLQLTAGDSTHIEANGFHWKQR</sequence>
<accession>A0A3E1NNK6</accession>
<organism evidence="1 2">
    <name type="scientific">Deminuibacter soli</name>
    <dbReference type="NCBI Taxonomy" id="2291815"/>
    <lineage>
        <taxon>Bacteria</taxon>
        <taxon>Pseudomonadati</taxon>
        <taxon>Bacteroidota</taxon>
        <taxon>Chitinophagia</taxon>
        <taxon>Chitinophagales</taxon>
        <taxon>Chitinophagaceae</taxon>
        <taxon>Deminuibacter</taxon>
    </lineage>
</organism>
<dbReference type="EMBL" id="QTJU01000001">
    <property type="protein sequence ID" value="RFM29503.1"/>
    <property type="molecule type" value="Genomic_DNA"/>
</dbReference>
<protein>
    <submittedName>
        <fullName evidence="1">Uncharacterized protein</fullName>
    </submittedName>
</protein>
<comment type="caution">
    <text evidence="1">The sequence shown here is derived from an EMBL/GenBank/DDBJ whole genome shotgun (WGS) entry which is preliminary data.</text>
</comment>
<evidence type="ECO:0000313" key="1">
    <source>
        <dbReference type="EMBL" id="RFM29503.1"/>
    </source>
</evidence>